<sequence length="229" mass="24415">MTASAAVPGDDSNQQPGAGLRADAERNRCRILAAARHLFAEEGLGVSMASVAREAGVGKATLSRRFATRDELISAVFADRMDAYAAATREALADPDPWHGFIGCIHAVCAMQAADRGFADVLTLTFPAAKALEARRAEAYNGLLELIDRAKATGHLREDFTDRDMPILLMANAGVLNAAGDAAPDAWRRLVAHMIRSYATPDAPVPPIPDAPTPSALYRAMVRLARHAD</sequence>
<dbReference type="PROSITE" id="PS50977">
    <property type="entry name" value="HTH_TETR_2"/>
    <property type="match status" value="1"/>
</dbReference>
<dbReference type="SUPFAM" id="SSF46689">
    <property type="entry name" value="Homeodomain-like"/>
    <property type="match status" value="1"/>
</dbReference>
<keyword evidence="2 4" id="KW-0238">DNA-binding</keyword>
<dbReference type="EMBL" id="BMQA01000003">
    <property type="protein sequence ID" value="GGJ03845.1"/>
    <property type="molecule type" value="Genomic_DNA"/>
</dbReference>
<dbReference type="GO" id="GO:0003700">
    <property type="term" value="F:DNA-binding transcription factor activity"/>
    <property type="evidence" value="ECO:0007669"/>
    <property type="project" value="TreeGrafter"/>
</dbReference>
<dbReference type="AlphaFoldDB" id="A0A917K7F7"/>
<keyword evidence="3" id="KW-0804">Transcription</keyword>
<dbReference type="InterPro" id="IPR036271">
    <property type="entry name" value="Tet_transcr_reg_TetR-rel_C_sf"/>
</dbReference>
<dbReference type="Gene3D" id="1.10.357.10">
    <property type="entry name" value="Tetracycline Repressor, domain 2"/>
    <property type="match status" value="1"/>
</dbReference>
<dbReference type="PANTHER" id="PTHR30055:SF234">
    <property type="entry name" value="HTH-TYPE TRANSCRIPTIONAL REGULATOR BETI"/>
    <property type="match status" value="1"/>
</dbReference>
<comment type="caution">
    <text evidence="7">The sequence shown here is derived from an EMBL/GenBank/DDBJ whole genome shotgun (WGS) entry which is preliminary data.</text>
</comment>
<dbReference type="InterPro" id="IPR009057">
    <property type="entry name" value="Homeodomain-like_sf"/>
</dbReference>
<gene>
    <name evidence="7" type="ORF">GCM10010121_012700</name>
</gene>
<name>A0A917K7F7_9ACTN</name>
<evidence type="ECO:0000313" key="7">
    <source>
        <dbReference type="EMBL" id="GGJ03845.1"/>
    </source>
</evidence>
<dbReference type="SUPFAM" id="SSF48498">
    <property type="entry name" value="Tetracyclin repressor-like, C-terminal domain"/>
    <property type="match status" value="1"/>
</dbReference>
<dbReference type="PRINTS" id="PR00455">
    <property type="entry name" value="HTHTETR"/>
</dbReference>
<evidence type="ECO:0000256" key="1">
    <source>
        <dbReference type="ARBA" id="ARBA00023015"/>
    </source>
</evidence>
<dbReference type="GO" id="GO:0000976">
    <property type="term" value="F:transcription cis-regulatory region binding"/>
    <property type="evidence" value="ECO:0007669"/>
    <property type="project" value="TreeGrafter"/>
</dbReference>
<accession>A0A917K7F7</accession>
<evidence type="ECO:0000256" key="2">
    <source>
        <dbReference type="ARBA" id="ARBA00023125"/>
    </source>
</evidence>
<keyword evidence="1" id="KW-0805">Transcription regulation</keyword>
<dbReference type="Proteomes" id="UP000657574">
    <property type="component" value="Unassembled WGS sequence"/>
</dbReference>
<protein>
    <submittedName>
        <fullName evidence="7">TetR family transcriptional regulator</fullName>
    </submittedName>
</protein>
<dbReference type="InterPro" id="IPR001647">
    <property type="entry name" value="HTH_TetR"/>
</dbReference>
<evidence type="ECO:0000256" key="4">
    <source>
        <dbReference type="PROSITE-ProRule" id="PRU00335"/>
    </source>
</evidence>
<feature type="DNA-binding region" description="H-T-H motif" evidence="4">
    <location>
        <begin position="47"/>
        <end position="66"/>
    </location>
</feature>
<proteinExistence type="predicted"/>
<reference evidence="7" key="2">
    <citation type="submission" date="2020-09" db="EMBL/GenBank/DDBJ databases">
        <authorList>
            <person name="Sun Q."/>
            <person name="Ohkuma M."/>
        </authorList>
    </citation>
    <scope>NUCLEOTIDE SEQUENCE</scope>
    <source>
        <strain evidence="7">JCM 3086</strain>
    </source>
</reference>
<keyword evidence="8" id="KW-1185">Reference proteome</keyword>
<evidence type="ECO:0000313" key="8">
    <source>
        <dbReference type="Proteomes" id="UP000657574"/>
    </source>
</evidence>
<feature type="region of interest" description="Disordered" evidence="5">
    <location>
        <begin position="1"/>
        <end position="22"/>
    </location>
</feature>
<feature type="domain" description="HTH tetR-type" evidence="6">
    <location>
        <begin position="25"/>
        <end position="84"/>
    </location>
</feature>
<evidence type="ECO:0000256" key="3">
    <source>
        <dbReference type="ARBA" id="ARBA00023163"/>
    </source>
</evidence>
<evidence type="ECO:0000256" key="5">
    <source>
        <dbReference type="SAM" id="MobiDB-lite"/>
    </source>
</evidence>
<organism evidence="7 8">
    <name type="scientific">Streptomyces brasiliensis</name>
    <dbReference type="NCBI Taxonomy" id="1954"/>
    <lineage>
        <taxon>Bacteria</taxon>
        <taxon>Bacillati</taxon>
        <taxon>Actinomycetota</taxon>
        <taxon>Actinomycetes</taxon>
        <taxon>Kitasatosporales</taxon>
        <taxon>Streptomycetaceae</taxon>
        <taxon>Streptomyces</taxon>
    </lineage>
</organism>
<evidence type="ECO:0000259" key="6">
    <source>
        <dbReference type="PROSITE" id="PS50977"/>
    </source>
</evidence>
<dbReference type="Pfam" id="PF00440">
    <property type="entry name" value="TetR_N"/>
    <property type="match status" value="1"/>
</dbReference>
<reference evidence="7" key="1">
    <citation type="journal article" date="2014" name="Int. J. Syst. Evol. Microbiol.">
        <title>Complete genome sequence of Corynebacterium casei LMG S-19264T (=DSM 44701T), isolated from a smear-ripened cheese.</title>
        <authorList>
            <consortium name="US DOE Joint Genome Institute (JGI-PGF)"/>
            <person name="Walter F."/>
            <person name="Albersmeier A."/>
            <person name="Kalinowski J."/>
            <person name="Ruckert C."/>
        </authorList>
    </citation>
    <scope>NUCLEOTIDE SEQUENCE</scope>
    <source>
        <strain evidence="7">JCM 3086</strain>
    </source>
</reference>
<dbReference type="InterPro" id="IPR050109">
    <property type="entry name" value="HTH-type_TetR-like_transc_reg"/>
</dbReference>
<dbReference type="PANTHER" id="PTHR30055">
    <property type="entry name" value="HTH-TYPE TRANSCRIPTIONAL REGULATOR RUTR"/>
    <property type="match status" value="1"/>
</dbReference>